<dbReference type="Proteomes" id="UP001220225">
    <property type="component" value="Unassembled WGS sequence"/>
</dbReference>
<name>A0ABT5LT40_9GAMM</name>
<evidence type="ECO:0000313" key="2">
    <source>
        <dbReference type="EMBL" id="MDC9597581.1"/>
    </source>
</evidence>
<comment type="caution">
    <text evidence="2">The sequence shown here is derived from an EMBL/GenBank/DDBJ whole genome shotgun (WGS) entry which is preliminary data.</text>
</comment>
<sequence length="525" mass="58087">MNNDIVPSIISGSSVIIGQRLVLDVTLKSDDPIPPGTDIYLTKRKYIKLLEKSSHYDNPRMFTLILEVDSDISNNAYVQFTLAVSSSITFPSRNFIYSARTLNTDTLKVYYDQNYLEVPTQPNNPPNGNGGKSRTRAMAIIKDKQDAPISHLFAFISAAAPENLEKVKIYEFDNLTRVTIKKNPFGEGILLSTDNQGRLIFYIYAKEMQPVDIDLYTQVFDVVDEIPAESTLNIIDNSPKNPDDYLSAPKIAGFENGGELTTHAESSFLVDIQPYPGAQNGDVMIFCINNKKTLFDSIVGEVELGKYSISLPYHMFDDTVGTSCQFSYLVVPVNGTTLYSKPLTLTYTGESWPKPVYYDKCVVYSSFGYSDQNNIIQEADPDDCNNITPHNIINCHAISNYKNNSGSEALFVAIKVTNDITDKTKPQLGSEVTLKLHIKSNPRTITKSFPKKQQIPTQPDPGGDGKTATLIIGISKDDVAGCHQFTNCDAGLIQFSYQTENGHSKVWTGGIDTAPNGANDCPDYD</sequence>
<dbReference type="RefSeq" id="WP_273576138.1">
    <property type="nucleotide sequence ID" value="NZ_JAQRFN010000014.1"/>
</dbReference>
<protein>
    <recommendedName>
        <fullName evidence="4">Inverse autotransporter beta-barrel domain-containing protein</fullName>
    </recommendedName>
</protein>
<organism evidence="2 3">
    <name type="scientific">Xenorhabdus anantnagensis</name>
    <dbReference type="NCBI Taxonomy" id="3025875"/>
    <lineage>
        <taxon>Bacteria</taxon>
        <taxon>Pseudomonadati</taxon>
        <taxon>Pseudomonadota</taxon>
        <taxon>Gammaproteobacteria</taxon>
        <taxon>Enterobacterales</taxon>
        <taxon>Morganellaceae</taxon>
        <taxon>Xenorhabdus</taxon>
    </lineage>
</organism>
<evidence type="ECO:0008006" key="4">
    <source>
        <dbReference type="Google" id="ProtNLM"/>
    </source>
</evidence>
<reference evidence="2 3" key="1">
    <citation type="submission" date="2023-02" db="EMBL/GenBank/DDBJ databases">
        <title>Entomopathogenic bacteria.</title>
        <authorList>
            <person name="Machado R.A."/>
        </authorList>
    </citation>
    <scope>NUCLEOTIDE SEQUENCE [LARGE SCALE GENOMIC DNA]</scope>
    <source>
        <strain evidence="2 3">XENO-2</strain>
    </source>
</reference>
<keyword evidence="3" id="KW-1185">Reference proteome</keyword>
<feature type="region of interest" description="Disordered" evidence="1">
    <location>
        <begin position="446"/>
        <end position="466"/>
    </location>
</feature>
<evidence type="ECO:0000256" key="1">
    <source>
        <dbReference type="SAM" id="MobiDB-lite"/>
    </source>
</evidence>
<evidence type="ECO:0000313" key="3">
    <source>
        <dbReference type="Proteomes" id="UP001220225"/>
    </source>
</evidence>
<proteinExistence type="predicted"/>
<accession>A0ABT5LT40</accession>
<dbReference type="EMBL" id="JAQRFN010000014">
    <property type="protein sequence ID" value="MDC9597581.1"/>
    <property type="molecule type" value="Genomic_DNA"/>
</dbReference>
<gene>
    <name evidence="2" type="ORF">PSI14_12140</name>
</gene>